<protein>
    <submittedName>
        <fullName evidence="2">Uncharacterized protein</fullName>
    </submittedName>
</protein>
<sequence>MLFGRKQDPPAPGFEWDRDGPWEAHAVRSGRETIEYDDETYVCRLRESPDGSWRIAYGTPGRDGQSRGFLFHDGSLEWTTPLDHPTVGLVADDGTVVVLEGGASDRLEGTVRAFDATGTQLLPRETESTQAIRCSPSI</sequence>
<proteinExistence type="predicted"/>
<dbReference type="RefSeq" id="WP_148860556.1">
    <property type="nucleotide sequence ID" value="NZ_PHNJ01000022.1"/>
</dbReference>
<evidence type="ECO:0000256" key="1">
    <source>
        <dbReference type="SAM" id="MobiDB-lite"/>
    </source>
</evidence>
<feature type="region of interest" description="Disordered" evidence="1">
    <location>
        <begin position="1"/>
        <end position="20"/>
    </location>
</feature>
<comment type="caution">
    <text evidence="2">The sequence shown here is derived from an EMBL/GenBank/DDBJ whole genome shotgun (WGS) entry which is preliminary data.</text>
</comment>
<keyword evidence="3" id="KW-1185">Reference proteome</keyword>
<name>A0A8J8TQ43_9EURY</name>
<organism evidence="2 3">
    <name type="scientific">Natronococcus pandeyae</name>
    <dbReference type="NCBI Taxonomy" id="2055836"/>
    <lineage>
        <taxon>Archaea</taxon>
        <taxon>Methanobacteriati</taxon>
        <taxon>Methanobacteriota</taxon>
        <taxon>Stenosarchaea group</taxon>
        <taxon>Halobacteria</taxon>
        <taxon>Halobacteriales</taxon>
        <taxon>Natrialbaceae</taxon>
        <taxon>Natronococcus</taxon>
    </lineage>
</organism>
<reference evidence="2" key="1">
    <citation type="submission" date="2017-11" db="EMBL/GenBank/DDBJ databases">
        <authorList>
            <person name="Kajale S.C."/>
            <person name="Sharma A."/>
        </authorList>
    </citation>
    <scope>NUCLEOTIDE SEQUENCE</scope>
    <source>
        <strain evidence="2">LS1_42</strain>
    </source>
</reference>
<evidence type="ECO:0000313" key="2">
    <source>
        <dbReference type="EMBL" id="TYL36142.1"/>
    </source>
</evidence>
<accession>A0A8J8TQ43</accession>
<dbReference type="EMBL" id="PHNJ01000022">
    <property type="protein sequence ID" value="TYL36142.1"/>
    <property type="molecule type" value="Genomic_DNA"/>
</dbReference>
<gene>
    <name evidence="2" type="ORF">CV102_24230</name>
</gene>
<dbReference type="Proteomes" id="UP000766904">
    <property type="component" value="Unassembled WGS sequence"/>
</dbReference>
<dbReference type="AlphaFoldDB" id="A0A8J8TQ43"/>
<evidence type="ECO:0000313" key="3">
    <source>
        <dbReference type="Proteomes" id="UP000766904"/>
    </source>
</evidence>
<dbReference type="OrthoDB" id="185336at2157"/>